<keyword evidence="3" id="KW-1185">Reference proteome</keyword>
<feature type="region of interest" description="Disordered" evidence="1">
    <location>
        <begin position="230"/>
        <end position="249"/>
    </location>
</feature>
<dbReference type="Proteomes" id="UP000780801">
    <property type="component" value="Unassembled WGS sequence"/>
</dbReference>
<proteinExistence type="predicted"/>
<sequence length="557" mass="64563">MVDSRQSSDSFSRLPQPSGSPTISQAKKEARERVKNIFEDWDLLNHIIQRHEATIRKRWLKKSRDQRRNTLLHAWPKMPKMHRPDMDAFFKELAAPTTNPSVYLWPDINQEDLLKPKIMLIFLNARARQYPSVFAIADAKSSRFAEASQKVMPCILDEHTMVFTGHNTVETYGRLLSWDEHEEAFNQNLTQKGTFGGVGLQILEIQERVYRFLVECCLHILQVTRENAKADDSPIEPEPPTISISDGPTHTLSDVSAAIPYSVPAKLDLTRLRDLVAARRSAAEDHMWSLREDPGYFADEILEMKEHRQELLPDIYGQKHSLTRPFLSREFWDRVGNRTILRANGRLEIWHYLLSRIDRLIPLLDKYEGTFTENDPLPEELLDAFLDLDSNVSDSMSTPLSDLQHLVYSSPPLRGLFVRAPEENPRYTSVMGKPNLDLDPTQKQLVMLFKCLDYDDMRRLTGAYPLLDMMERLVQNDPRSRNLFSAKVSETIADYSLLAECQRYIQLYQPWATTFVDEIAERKEKTGYPSTEWARRMDQVEVAFRSINMYIVEPSDK</sequence>
<evidence type="ECO:0000256" key="1">
    <source>
        <dbReference type="SAM" id="MobiDB-lite"/>
    </source>
</evidence>
<protein>
    <submittedName>
        <fullName evidence="2">Uncharacterized protein</fullName>
    </submittedName>
</protein>
<accession>A0A9P6FKG3</accession>
<comment type="caution">
    <text evidence="2">The sequence shown here is derived from an EMBL/GenBank/DDBJ whole genome shotgun (WGS) entry which is preliminary data.</text>
</comment>
<dbReference type="AlphaFoldDB" id="A0A9P6FKG3"/>
<feature type="non-terminal residue" evidence="2">
    <location>
        <position position="557"/>
    </location>
</feature>
<feature type="compositionally biased region" description="Polar residues" evidence="1">
    <location>
        <begin position="1"/>
        <end position="25"/>
    </location>
</feature>
<dbReference type="PANTHER" id="PTHR40788:SF2">
    <property type="entry name" value="CLR5 DOMAIN-CONTAINING PROTEIN"/>
    <property type="match status" value="1"/>
</dbReference>
<evidence type="ECO:0000313" key="2">
    <source>
        <dbReference type="EMBL" id="KAF9577087.1"/>
    </source>
</evidence>
<organism evidence="2 3">
    <name type="scientific">Lunasporangiospora selenospora</name>
    <dbReference type="NCBI Taxonomy" id="979761"/>
    <lineage>
        <taxon>Eukaryota</taxon>
        <taxon>Fungi</taxon>
        <taxon>Fungi incertae sedis</taxon>
        <taxon>Mucoromycota</taxon>
        <taxon>Mortierellomycotina</taxon>
        <taxon>Mortierellomycetes</taxon>
        <taxon>Mortierellales</taxon>
        <taxon>Mortierellaceae</taxon>
        <taxon>Lunasporangiospora</taxon>
    </lineage>
</organism>
<dbReference type="OrthoDB" id="2922289at2759"/>
<dbReference type="PANTHER" id="PTHR40788">
    <property type="entry name" value="CLR5 DOMAIN-CONTAINING PROTEIN-RELATED"/>
    <property type="match status" value="1"/>
</dbReference>
<name>A0A9P6FKG3_9FUNG</name>
<evidence type="ECO:0000313" key="3">
    <source>
        <dbReference type="Proteomes" id="UP000780801"/>
    </source>
</evidence>
<dbReference type="EMBL" id="JAABOA010005319">
    <property type="protein sequence ID" value="KAF9577087.1"/>
    <property type="molecule type" value="Genomic_DNA"/>
</dbReference>
<feature type="region of interest" description="Disordered" evidence="1">
    <location>
        <begin position="1"/>
        <end position="28"/>
    </location>
</feature>
<reference evidence="2" key="1">
    <citation type="journal article" date="2020" name="Fungal Divers.">
        <title>Resolving the Mortierellaceae phylogeny through synthesis of multi-gene phylogenetics and phylogenomics.</title>
        <authorList>
            <person name="Vandepol N."/>
            <person name="Liber J."/>
            <person name="Desiro A."/>
            <person name="Na H."/>
            <person name="Kennedy M."/>
            <person name="Barry K."/>
            <person name="Grigoriev I.V."/>
            <person name="Miller A.N."/>
            <person name="O'Donnell K."/>
            <person name="Stajich J.E."/>
            <person name="Bonito G."/>
        </authorList>
    </citation>
    <scope>NUCLEOTIDE SEQUENCE</scope>
    <source>
        <strain evidence="2">KOD1015</strain>
    </source>
</reference>
<gene>
    <name evidence="2" type="ORF">BGW38_007927</name>
</gene>